<dbReference type="GO" id="GO:0016042">
    <property type="term" value="P:lipid catabolic process"/>
    <property type="evidence" value="ECO:0007669"/>
    <property type="project" value="UniProtKB-UniRule"/>
</dbReference>
<dbReference type="InterPro" id="IPR050301">
    <property type="entry name" value="NTE"/>
</dbReference>
<protein>
    <submittedName>
        <fullName evidence="6">Putative esterase of the alpha-beta hydrolase superfamily</fullName>
    </submittedName>
</protein>
<evidence type="ECO:0000256" key="4">
    <source>
        <dbReference type="PROSITE-ProRule" id="PRU01161"/>
    </source>
</evidence>
<evidence type="ECO:0000256" key="1">
    <source>
        <dbReference type="ARBA" id="ARBA00022801"/>
    </source>
</evidence>
<evidence type="ECO:0000256" key="3">
    <source>
        <dbReference type="ARBA" id="ARBA00023098"/>
    </source>
</evidence>
<dbReference type="CDD" id="cd07205">
    <property type="entry name" value="Pat_PNPLA6_PNPLA7_NTE1_like"/>
    <property type="match status" value="1"/>
</dbReference>
<keyword evidence="1 4" id="KW-0378">Hydrolase</keyword>
<proteinExistence type="predicted"/>
<feature type="short sequence motif" description="GXSXG" evidence="4">
    <location>
        <begin position="35"/>
        <end position="39"/>
    </location>
</feature>
<dbReference type="Gene3D" id="3.40.1090.10">
    <property type="entry name" value="Cytosolic phospholipase A2 catalytic domain"/>
    <property type="match status" value="2"/>
</dbReference>
<gene>
    <name evidence="6" type="primary">rssA</name>
    <name evidence="6" type="ORF">DTL3_0668</name>
</gene>
<dbReference type="Pfam" id="PF01734">
    <property type="entry name" value="Patatin"/>
    <property type="match status" value="1"/>
</dbReference>
<dbReference type="PROSITE" id="PS51635">
    <property type="entry name" value="PNPLA"/>
    <property type="match status" value="1"/>
</dbReference>
<dbReference type="InterPro" id="IPR016035">
    <property type="entry name" value="Acyl_Trfase/lysoPLipase"/>
</dbReference>
<feature type="short sequence motif" description="DGA/G" evidence="4">
    <location>
        <begin position="164"/>
        <end position="166"/>
    </location>
</feature>
<feature type="active site" description="Proton acceptor" evidence="4">
    <location>
        <position position="164"/>
    </location>
</feature>
<dbReference type="HOGENOM" id="CLU_047251_4_2_0"/>
<dbReference type="KEGG" id="dtn:DTL3_0668"/>
<keyword evidence="7" id="KW-1185">Reference proteome</keyword>
<dbReference type="PANTHER" id="PTHR14226">
    <property type="entry name" value="NEUROPATHY TARGET ESTERASE/SWISS CHEESE D.MELANOGASTER"/>
    <property type="match status" value="1"/>
</dbReference>
<dbReference type="PATRIC" id="fig|1006576.9.peg.648"/>
<evidence type="ECO:0000256" key="2">
    <source>
        <dbReference type="ARBA" id="ARBA00022963"/>
    </source>
</evidence>
<dbReference type="SUPFAM" id="SSF52151">
    <property type="entry name" value="FabD/lysophospholipase-like"/>
    <property type="match status" value="1"/>
</dbReference>
<evidence type="ECO:0000313" key="6">
    <source>
        <dbReference type="EMBL" id="CEP77978.1"/>
    </source>
</evidence>
<evidence type="ECO:0000313" key="7">
    <source>
        <dbReference type="Proteomes" id="UP000032809"/>
    </source>
</evidence>
<feature type="short sequence motif" description="GXGXXG" evidence="4">
    <location>
        <begin position="8"/>
        <end position="13"/>
    </location>
</feature>
<dbReference type="EMBL" id="LN824141">
    <property type="protein sequence ID" value="CEP77978.1"/>
    <property type="molecule type" value="Genomic_DNA"/>
</dbReference>
<accession>A0A0C7NX73</accession>
<keyword evidence="2 4" id="KW-0442">Lipid degradation</keyword>
<evidence type="ECO:0000259" key="5">
    <source>
        <dbReference type="PROSITE" id="PS51635"/>
    </source>
</evidence>
<name>A0A0C7NX73_DEFTU</name>
<dbReference type="AlphaFoldDB" id="A0A0C7NX73"/>
<feature type="domain" description="PNPLA" evidence="5">
    <location>
        <begin position="4"/>
        <end position="177"/>
    </location>
</feature>
<keyword evidence="3 4" id="KW-0443">Lipid metabolism</keyword>
<feature type="active site" description="Nucleophile" evidence="4">
    <location>
        <position position="37"/>
    </location>
</feature>
<dbReference type="RefSeq" id="WP_052670320.1">
    <property type="nucleotide sequence ID" value="NZ_LN824141.1"/>
</dbReference>
<sequence length="267" mass="29235">MRALALSGGGAKGAAHVGALLELDRMGIKFDMVVGTSIGALVGVGYAALGNVDLLYEYALNLQNTPLIKKAPSSKEIKPFIKCLGSSMLPASLPSFLYFWVLNKILKNLRFEDLPIQFACTAVNIENGELTVFTQGDILPAVKASMAMPGVFKPVKIDGKKYTDGGTLEILPIRTTKRLGADEIVGLKLLSKKRDYSEVKNSADAFDRIDGIRENILQTITESDANIIIELPTEKYKTLDFTQTQELIETGRKAVIDKKDEILEKLR</sequence>
<dbReference type="InterPro" id="IPR002641">
    <property type="entry name" value="PNPLA_dom"/>
</dbReference>
<dbReference type="PANTHER" id="PTHR14226:SF29">
    <property type="entry name" value="NEUROPATHY TARGET ESTERASE SWS"/>
    <property type="match status" value="1"/>
</dbReference>
<reference evidence="7" key="1">
    <citation type="submission" date="2014-11" db="EMBL/GenBank/DDBJ databases">
        <authorList>
            <person name="Wibberg D."/>
        </authorList>
    </citation>
    <scope>NUCLEOTIDE SEQUENCE [LARGE SCALE GENOMIC DNA]</scope>
    <source>
        <strain evidence="7">L3</strain>
    </source>
</reference>
<dbReference type="GO" id="GO:0016787">
    <property type="term" value="F:hydrolase activity"/>
    <property type="evidence" value="ECO:0007669"/>
    <property type="project" value="UniProtKB-UniRule"/>
</dbReference>
<dbReference type="Proteomes" id="UP000032809">
    <property type="component" value="Chromosome I"/>
</dbReference>
<organism evidence="6 7">
    <name type="scientific">Defluviitoga tunisiensis</name>
    <dbReference type="NCBI Taxonomy" id="1006576"/>
    <lineage>
        <taxon>Bacteria</taxon>
        <taxon>Thermotogati</taxon>
        <taxon>Thermotogota</taxon>
        <taxon>Thermotogae</taxon>
        <taxon>Petrotogales</taxon>
        <taxon>Petrotogaceae</taxon>
        <taxon>Defluviitoga</taxon>
    </lineage>
</organism>
<dbReference type="STRING" id="1006576.DTL3_0668"/>